<dbReference type="RefSeq" id="WP_323077745.1">
    <property type="nucleotide sequence ID" value="NZ_CBCSKM010000008.1"/>
</dbReference>
<keyword evidence="3" id="KW-1185">Reference proteome</keyword>
<feature type="transmembrane region" description="Helical" evidence="1">
    <location>
        <begin position="14"/>
        <end position="36"/>
    </location>
</feature>
<name>A0ABU5PME3_9BACL</name>
<organism evidence="2 3">
    <name type="scientific">Paenibacillus phoenicis</name>
    <dbReference type="NCBI Taxonomy" id="554117"/>
    <lineage>
        <taxon>Bacteria</taxon>
        <taxon>Bacillati</taxon>
        <taxon>Bacillota</taxon>
        <taxon>Bacilli</taxon>
        <taxon>Bacillales</taxon>
        <taxon>Paenibacillaceae</taxon>
        <taxon>Paenibacillus</taxon>
    </lineage>
</organism>
<gene>
    <name evidence="2" type="ORF">U9M73_13775</name>
</gene>
<evidence type="ECO:0000256" key="1">
    <source>
        <dbReference type="SAM" id="Phobius"/>
    </source>
</evidence>
<dbReference type="EMBL" id="JAYERP010000001">
    <property type="protein sequence ID" value="MEA3571056.1"/>
    <property type="molecule type" value="Genomic_DNA"/>
</dbReference>
<sequence length="123" mass="13837">MAGWFKPVHSWRRFLSWFHPVATLAMLVIVLSGLYLTNAVAPEYLNALALPYGQAIPMIHQGYENAELQLRLNAMIFIYIVIALGYIAAIFYLFQKNKNAYLAVSLSVLLVIALYVIVMTTVA</sequence>
<feature type="transmembrane region" description="Helical" evidence="1">
    <location>
        <begin position="74"/>
        <end position="94"/>
    </location>
</feature>
<evidence type="ECO:0000313" key="2">
    <source>
        <dbReference type="EMBL" id="MEA3571056.1"/>
    </source>
</evidence>
<keyword evidence="1" id="KW-0812">Transmembrane</keyword>
<accession>A0ABU5PME3</accession>
<dbReference type="Proteomes" id="UP001292216">
    <property type="component" value="Unassembled WGS sequence"/>
</dbReference>
<comment type="caution">
    <text evidence="2">The sequence shown here is derived from an EMBL/GenBank/DDBJ whole genome shotgun (WGS) entry which is preliminary data.</text>
</comment>
<protein>
    <submittedName>
        <fullName evidence="2">Uncharacterized protein</fullName>
    </submittedName>
</protein>
<feature type="transmembrane region" description="Helical" evidence="1">
    <location>
        <begin position="101"/>
        <end position="122"/>
    </location>
</feature>
<keyword evidence="1" id="KW-0472">Membrane</keyword>
<evidence type="ECO:0000313" key="3">
    <source>
        <dbReference type="Proteomes" id="UP001292216"/>
    </source>
</evidence>
<reference evidence="2 3" key="1">
    <citation type="submission" date="2023-12" db="EMBL/GenBank/DDBJ databases">
        <title>Whole genome sequencing of Paenibacillus phoenicis isolated from the Phoenix Mars Lander spacecraft assembly facility.</title>
        <authorList>
            <person name="Garcia A."/>
            <person name="Venkateswaran K."/>
        </authorList>
    </citation>
    <scope>NUCLEOTIDE SEQUENCE [LARGE SCALE GENOMIC DNA]</scope>
    <source>
        <strain evidence="2 3">3PO2SA</strain>
    </source>
</reference>
<keyword evidence="1" id="KW-1133">Transmembrane helix</keyword>
<proteinExistence type="predicted"/>